<name>A0AC34R030_9BILA</name>
<accession>A0AC34R030</accession>
<evidence type="ECO:0000313" key="2">
    <source>
        <dbReference type="WBParaSite" id="JU765_v2.g209.t1"/>
    </source>
</evidence>
<dbReference type="Proteomes" id="UP000887576">
    <property type="component" value="Unplaced"/>
</dbReference>
<proteinExistence type="predicted"/>
<dbReference type="WBParaSite" id="JU765_v2.g209.t1">
    <property type="protein sequence ID" value="JU765_v2.g209.t1"/>
    <property type="gene ID" value="JU765_v2.g209"/>
</dbReference>
<protein>
    <submittedName>
        <fullName evidence="2">3'-5' exonuclease domain-containing protein</fullName>
    </submittedName>
</protein>
<organism evidence="1 2">
    <name type="scientific">Panagrolaimus sp. JU765</name>
    <dbReference type="NCBI Taxonomy" id="591449"/>
    <lineage>
        <taxon>Eukaryota</taxon>
        <taxon>Metazoa</taxon>
        <taxon>Ecdysozoa</taxon>
        <taxon>Nematoda</taxon>
        <taxon>Chromadorea</taxon>
        <taxon>Rhabditida</taxon>
        <taxon>Tylenchina</taxon>
        <taxon>Panagrolaimomorpha</taxon>
        <taxon>Panagrolaimoidea</taxon>
        <taxon>Panagrolaimidae</taxon>
        <taxon>Panagrolaimus</taxon>
    </lineage>
</organism>
<sequence>MASDAHNTSGNSDDKTSVLSRMHEVRNNVWNIMKENPANLANALYRPLQGFLTDVNTSAAFRQRVFLSVVYLNTLSGPQFEVPPNKVLDIISEFILACPQFEVPPNKVLDIISEFILACANFLNSKDKDFLSKRFEKHIDARLVKDFIGTIVQIKPKSEKFRILESILCLDDPEQEPLKLVTAKLELMIPKSTQLVFSWINFFHLEEFRKEKHKDLALASVIHGLDLQKFLFTDEIAKLETLRYLDSFANDKLNWSNLTPLEKEFIDIIGVIKIRDICYKHSNGSGTDAEKADIIPNTIMGRVVSDLQFQMHKLKGVDLDEMHKLKGVDLDEVLIQSVKSNINSPPFILANIFEMIRKRRKLLAYALCYEFQLDRGLLKIPPFTNLGNERHDVEEYRGYIQSLDRNSDEYVGYTEREGMKINLIDSEEKYYKLLNWLSSLRNEIIAFDVEANFVCQTSNGTQQAVLLQIADQHFNCYLVDIVQLKQKLDFLAWQSFFILFLSKEIRRVGFDVSNDLKFLQASFPHLKKDFVNDQPEFIDLKKLTTMIIDNNELKSKVFRAGIPSTLSLENVVKALLGCQMAKGEQTKNWEKRPLRDEQLVYAARDASMTLTCYLNLRNSVQACLSDDDSKTLLSESRVIVQSTTNTMNPIKLVTKEGKRGFEHHIPIIDDFSNEIMDSDAAYKISEDLLIVVDATLVKAVPLLRRCGYQTFDHRTVLPENARSIEIYDALVKFIKDNIGNGNLYFLSNRFKFDKESFNLALRPRYIKCIQEQTELGILETVMKTTKTVVDTEVARLRCVKCAAKNTNFCVPIEVFRIIGRSMAKFKQYYAAKFGDAGDLDDEKDRSAVYSMKNYEITDQYLIIDEENGKYHRFVIDGTEDTVANEMNEVKNYKAPTNLFDTNAQMVRYCRNCAVFY</sequence>
<reference evidence="2" key="1">
    <citation type="submission" date="2022-11" db="UniProtKB">
        <authorList>
            <consortium name="WormBaseParasite"/>
        </authorList>
    </citation>
    <scope>IDENTIFICATION</scope>
</reference>
<evidence type="ECO:0000313" key="1">
    <source>
        <dbReference type="Proteomes" id="UP000887576"/>
    </source>
</evidence>